<dbReference type="Pfam" id="PF03852">
    <property type="entry name" value="Vsr"/>
    <property type="match status" value="1"/>
</dbReference>
<evidence type="ECO:0000256" key="2">
    <source>
        <dbReference type="ARBA" id="ARBA00022759"/>
    </source>
</evidence>
<dbReference type="CDD" id="cd00221">
    <property type="entry name" value="Vsr"/>
    <property type="match status" value="1"/>
</dbReference>
<evidence type="ECO:0000256" key="5">
    <source>
        <dbReference type="ARBA" id="ARBA00023204"/>
    </source>
</evidence>
<dbReference type="Proteomes" id="UP001073227">
    <property type="component" value="Unassembled WGS sequence"/>
</dbReference>
<evidence type="ECO:0000256" key="3">
    <source>
        <dbReference type="ARBA" id="ARBA00022763"/>
    </source>
</evidence>
<name>A0ABT3ZAK7_9HYPH</name>
<dbReference type="EMBL" id="JAOVZR010000001">
    <property type="protein sequence ID" value="MCY0148828.1"/>
    <property type="molecule type" value="Genomic_DNA"/>
</dbReference>
<comment type="function">
    <text evidence="6">May nick specific sequences that contain T:G mispairs resulting from m5C-deamination.</text>
</comment>
<keyword evidence="3 6" id="KW-0227">DNA damage</keyword>
<comment type="similarity">
    <text evidence="6">Belongs to the vsr family.</text>
</comment>
<evidence type="ECO:0000256" key="6">
    <source>
        <dbReference type="PIRNR" id="PIRNR018267"/>
    </source>
</evidence>
<sequence length="133" mass="15400">MADVFTKAKRSDIMSRIAGKNTKPELSVRSALHCAGYRFRLHRKDLPGKPDLILPKHRVAVFVHGCFWHGHCCKRGKRPTTNEAFWTEKLDRNLKRDETNVEALEKLGWTVWIIWECEIAAGTDRLLAYLRAK</sequence>
<comment type="caution">
    <text evidence="7">The sequence shown here is derived from an EMBL/GenBank/DDBJ whole genome shotgun (WGS) entry which is preliminary data.</text>
</comment>
<dbReference type="Gene3D" id="3.40.960.10">
    <property type="entry name" value="VSR Endonuclease"/>
    <property type="match status" value="1"/>
</dbReference>
<dbReference type="GO" id="GO:0004519">
    <property type="term" value="F:endonuclease activity"/>
    <property type="evidence" value="ECO:0007669"/>
    <property type="project" value="UniProtKB-KW"/>
</dbReference>
<dbReference type="InterPro" id="IPR004603">
    <property type="entry name" value="DNA_mismatch_endonuc_vsr"/>
</dbReference>
<keyword evidence="2 6" id="KW-0255">Endonuclease</keyword>
<dbReference type="SUPFAM" id="SSF52980">
    <property type="entry name" value="Restriction endonuclease-like"/>
    <property type="match status" value="1"/>
</dbReference>
<dbReference type="InterPro" id="IPR011335">
    <property type="entry name" value="Restrct_endonuc-II-like"/>
</dbReference>
<keyword evidence="5 6" id="KW-0234">DNA repair</keyword>
<evidence type="ECO:0000256" key="4">
    <source>
        <dbReference type="ARBA" id="ARBA00022801"/>
    </source>
</evidence>
<proteinExistence type="inferred from homology"/>
<protein>
    <recommendedName>
        <fullName evidence="6">Very short patch repair endonuclease</fullName>
        <ecNumber evidence="6">3.1.-.-</ecNumber>
    </recommendedName>
</protein>
<gene>
    <name evidence="7" type="primary">vsr</name>
    <name evidence="7" type="ORF">OEG84_14245</name>
</gene>
<dbReference type="PIRSF" id="PIRSF018267">
    <property type="entry name" value="VSR_endonuc"/>
    <property type="match status" value="1"/>
</dbReference>
<reference evidence="7" key="1">
    <citation type="submission" date="2022-10" db="EMBL/GenBank/DDBJ databases">
        <title>Hoeflea sp. G2-23, isolated from marine algae.</title>
        <authorList>
            <person name="Kristyanto S."/>
            <person name="Kim J.M."/>
            <person name="Jeon C.O."/>
        </authorList>
    </citation>
    <scope>NUCLEOTIDE SEQUENCE</scope>
    <source>
        <strain evidence="7">G2-23</strain>
    </source>
</reference>
<organism evidence="7 8">
    <name type="scientific">Hoeflea algicola</name>
    <dbReference type="NCBI Taxonomy" id="2983763"/>
    <lineage>
        <taxon>Bacteria</taxon>
        <taxon>Pseudomonadati</taxon>
        <taxon>Pseudomonadota</taxon>
        <taxon>Alphaproteobacteria</taxon>
        <taxon>Hyphomicrobiales</taxon>
        <taxon>Rhizobiaceae</taxon>
        <taxon>Hoeflea</taxon>
    </lineage>
</organism>
<evidence type="ECO:0000313" key="7">
    <source>
        <dbReference type="EMBL" id="MCY0148828.1"/>
    </source>
</evidence>
<evidence type="ECO:0000313" key="8">
    <source>
        <dbReference type="Proteomes" id="UP001073227"/>
    </source>
</evidence>
<keyword evidence="8" id="KW-1185">Reference proteome</keyword>
<dbReference type="RefSeq" id="WP_267654360.1">
    <property type="nucleotide sequence ID" value="NZ_JAOVZR010000001.1"/>
</dbReference>
<dbReference type="EC" id="3.1.-.-" evidence="6"/>
<dbReference type="NCBIfam" id="TIGR00632">
    <property type="entry name" value="vsr"/>
    <property type="match status" value="1"/>
</dbReference>
<evidence type="ECO:0000256" key="1">
    <source>
        <dbReference type="ARBA" id="ARBA00022722"/>
    </source>
</evidence>
<keyword evidence="4 6" id="KW-0378">Hydrolase</keyword>
<keyword evidence="1 6" id="KW-0540">Nuclease</keyword>
<accession>A0ABT3ZAK7</accession>